<feature type="compositionally biased region" description="Low complexity" evidence="1">
    <location>
        <begin position="206"/>
        <end position="220"/>
    </location>
</feature>
<feature type="compositionally biased region" description="Polar residues" evidence="1">
    <location>
        <begin position="236"/>
        <end position="250"/>
    </location>
</feature>
<evidence type="ECO:0000313" key="3">
    <source>
        <dbReference type="Proteomes" id="UP000023152"/>
    </source>
</evidence>
<dbReference type="Proteomes" id="UP000023152">
    <property type="component" value="Unassembled WGS sequence"/>
</dbReference>
<feature type="compositionally biased region" description="Polar residues" evidence="1">
    <location>
        <begin position="73"/>
        <end position="82"/>
    </location>
</feature>
<feature type="compositionally biased region" description="Basic and acidic residues" evidence="1">
    <location>
        <begin position="286"/>
        <end position="308"/>
    </location>
</feature>
<name>X6MQ07_RETFI</name>
<evidence type="ECO:0000256" key="1">
    <source>
        <dbReference type="SAM" id="MobiDB-lite"/>
    </source>
</evidence>
<proteinExistence type="predicted"/>
<keyword evidence="3" id="KW-1185">Reference proteome</keyword>
<feature type="compositionally biased region" description="Polar residues" evidence="1">
    <location>
        <begin position="263"/>
        <end position="274"/>
    </location>
</feature>
<protein>
    <submittedName>
        <fullName evidence="2">RabGAP/TBC domain-containing protein</fullName>
    </submittedName>
</protein>
<organism evidence="2 3">
    <name type="scientific">Reticulomyxa filosa</name>
    <dbReference type="NCBI Taxonomy" id="46433"/>
    <lineage>
        <taxon>Eukaryota</taxon>
        <taxon>Sar</taxon>
        <taxon>Rhizaria</taxon>
        <taxon>Retaria</taxon>
        <taxon>Foraminifera</taxon>
        <taxon>Monothalamids</taxon>
        <taxon>Reticulomyxidae</taxon>
        <taxon>Reticulomyxa</taxon>
    </lineage>
</organism>
<sequence>MMKEEKLDYGVDRPQDWNSSNHLPHNSGSVSTSVQASTLPKTPDSDDDTQANYIAGTEASKTLPSPHDDADLNASTNNIKTEASSSSSAVWNYSTTSRLQTLKTQSSDDEHGNDGVKFTIVPPPPTIPPPISFPKTQAHKPPISDDETNPPLSTSFNRASSTTSIKVMLSVIFFFTWTNDKTPPSDEETEVKNSSMKQKSTPDYVNGFNYNGSNNNNNNNAKSAEKDYCDAHQRRNSSGGPSTAPETTPFSERCSKYGAEQSPFVNSKDATAKTSHNRDSIGSSENNKKKASNEKKHDREKSQNDRTKIITKEKILSDFKQYSGQLVDIVKRERSYSNSQPIKILLFETDNFVRQKLEEKRDDAITKFISDCPLGISISFPGKVDNRSDLKILAQHIHAPLLGIAKIGLLFCNSGQERCAIFLSKKTFFKAAEQCVIPSIAWDNQNETNGHFKRSKKFFLDNCFKEENAIKGYIEQKIPTGFVEMLLLGLRKNLVSF</sequence>
<feature type="compositionally biased region" description="Polar residues" evidence="1">
    <location>
        <begin position="16"/>
        <end position="40"/>
    </location>
</feature>
<comment type="caution">
    <text evidence="2">The sequence shown here is derived from an EMBL/GenBank/DDBJ whole genome shotgun (WGS) entry which is preliminary data.</text>
</comment>
<dbReference type="EMBL" id="ASPP01019402">
    <property type="protein sequence ID" value="ETO15185.1"/>
    <property type="molecule type" value="Genomic_DNA"/>
</dbReference>
<feature type="compositionally biased region" description="Polar residues" evidence="1">
    <location>
        <begin position="192"/>
        <end position="203"/>
    </location>
</feature>
<feature type="region of interest" description="Disordered" evidence="1">
    <location>
        <begin position="180"/>
        <end position="308"/>
    </location>
</feature>
<gene>
    <name evidence="2" type="ORF">RFI_22180</name>
</gene>
<feature type="compositionally biased region" description="Basic and acidic residues" evidence="1">
    <location>
        <begin position="223"/>
        <end position="233"/>
    </location>
</feature>
<reference evidence="2 3" key="1">
    <citation type="journal article" date="2013" name="Curr. Biol.">
        <title>The Genome of the Foraminiferan Reticulomyxa filosa.</title>
        <authorList>
            <person name="Glockner G."/>
            <person name="Hulsmann N."/>
            <person name="Schleicher M."/>
            <person name="Noegel A.A."/>
            <person name="Eichinger L."/>
            <person name="Gallinger C."/>
            <person name="Pawlowski J."/>
            <person name="Sierra R."/>
            <person name="Euteneuer U."/>
            <person name="Pillet L."/>
            <person name="Moustafa A."/>
            <person name="Platzer M."/>
            <person name="Groth M."/>
            <person name="Szafranski K."/>
            <person name="Schliwa M."/>
        </authorList>
    </citation>
    <scope>NUCLEOTIDE SEQUENCE [LARGE SCALE GENOMIC DNA]</scope>
</reference>
<evidence type="ECO:0000313" key="2">
    <source>
        <dbReference type="EMBL" id="ETO15185.1"/>
    </source>
</evidence>
<dbReference type="AlphaFoldDB" id="X6MQ07"/>
<feature type="region of interest" description="Disordered" evidence="1">
    <location>
        <begin position="1"/>
        <end position="158"/>
    </location>
</feature>
<feature type="compositionally biased region" description="Pro residues" evidence="1">
    <location>
        <begin position="121"/>
        <end position="132"/>
    </location>
</feature>
<feature type="compositionally biased region" description="Polar residues" evidence="1">
    <location>
        <begin position="90"/>
        <end position="105"/>
    </location>
</feature>
<accession>X6MQ07</accession>
<feature type="compositionally biased region" description="Basic and acidic residues" evidence="1">
    <location>
        <begin position="1"/>
        <end position="15"/>
    </location>
</feature>